<accession>A0A916Y412</accession>
<feature type="domain" description="Polysaccharide biosynthesis protein CapD-like" evidence="3">
    <location>
        <begin position="305"/>
        <end position="587"/>
    </location>
</feature>
<dbReference type="EMBL" id="BMJJ01000009">
    <property type="protein sequence ID" value="GGD30144.1"/>
    <property type="molecule type" value="Genomic_DNA"/>
</dbReference>
<keyword evidence="2" id="KW-0472">Membrane</keyword>
<dbReference type="Gene3D" id="3.40.50.720">
    <property type="entry name" value="NAD(P)-binding Rossmann-like Domain"/>
    <property type="match status" value="2"/>
</dbReference>
<sequence>MLNSLLRLLARLPGTSLRSLGVVHDVVAVALSFTLALGLAWGIQPLLTMWQLWAMIAAFTCLSAALFPLFSLNRGAWRYASLLDVLSIVKAVTIVCLIFLLGHFLMFRGAYLPRTTMVMAWFVMIVALGGPRLAYRLFKEKGPKPVADRDPAKAGPYDNVLLFGFNDQADLFIRNQRRGHMQNRIVGIIDEKPKNRRRQLHGTKVLGTLQDLGAVVDRAALTAMPITQIIVTAADSSAADLAMVVERAAPLRISVKRLPNITQTGAIEASGPIEPLPLSLADLLGRTEVNLDIRDVAKLINDRCVLVTGAGGSIGSELVRQIAQFAPRTLVLIDNSEFNLYSITRQMAETVPSIATISRIVDVRQNDRLRQVFEAHRPDVIFHAAALKHVPIVEENPLEGIETNLLGTRNVADAALHVGAIAMVMVSTDKAVSPTNIMGATKRAAEAYCQSLDLAHSGTRFLTVRFGNVLGSTGSVVPLFQAQIARGGPLTVTHPNITRYFMTIPEASRLILHAAGYGVSEHSAEGQVFVLDMGQPIRITHLAERLIQLAGLQPHVDIKIEYIGLRKGEKLYEELFSPGEAVEDTGRAGLLVAKTRVSDPALLRRNLDAITLATANGDAARAVELLRHIVPEYSRPLRDTLAAAPLQIVAPDRPER</sequence>
<dbReference type="PANTHER" id="PTHR43318">
    <property type="entry name" value="UDP-N-ACETYLGLUCOSAMINE 4,6-DEHYDRATASE"/>
    <property type="match status" value="1"/>
</dbReference>
<dbReference type="AlphaFoldDB" id="A0A916Y412"/>
<keyword evidence="2" id="KW-0812">Transmembrane</keyword>
<evidence type="ECO:0000259" key="3">
    <source>
        <dbReference type="Pfam" id="PF02719"/>
    </source>
</evidence>
<dbReference type="Proteomes" id="UP000613160">
    <property type="component" value="Unassembled WGS sequence"/>
</dbReference>
<protein>
    <submittedName>
        <fullName evidence="4">Polysaccharide biosynthesis protein CapD</fullName>
    </submittedName>
</protein>
<evidence type="ECO:0000256" key="2">
    <source>
        <dbReference type="SAM" id="Phobius"/>
    </source>
</evidence>
<evidence type="ECO:0000313" key="4">
    <source>
        <dbReference type="EMBL" id="GGD30144.1"/>
    </source>
</evidence>
<dbReference type="InterPro" id="IPR051203">
    <property type="entry name" value="Polysaccharide_Synthase-Rel"/>
</dbReference>
<dbReference type="Pfam" id="PF02719">
    <property type="entry name" value="Polysacc_synt_2"/>
    <property type="match status" value="1"/>
</dbReference>
<comment type="caution">
    <text evidence="4">The sequence shown here is derived from an EMBL/GenBank/DDBJ whole genome shotgun (WGS) entry which is preliminary data.</text>
</comment>
<comment type="similarity">
    <text evidence="1">Belongs to the polysaccharide synthase family.</text>
</comment>
<dbReference type="SUPFAM" id="SSF51735">
    <property type="entry name" value="NAD(P)-binding Rossmann-fold domains"/>
    <property type="match status" value="1"/>
</dbReference>
<dbReference type="PANTHER" id="PTHR43318:SF1">
    <property type="entry name" value="POLYSACCHARIDE BIOSYNTHESIS PROTEIN EPSC-RELATED"/>
    <property type="match status" value="1"/>
</dbReference>
<feature type="transmembrane region" description="Helical" evidence="2">
    <location>
        <begin position="21"/>
        <end position="43"/>
    </location>
</feature>
<proteinExistence type="inferred from homology"/>
<reference evidence="4" key="2">
    <citation type="submission" date="2020-09" db="EMBL/GenBank/DDBJ databases">
        <authorList>
            <person name="Sun Q."/>
            <person name="Zhou Y."/>
        </authorList>
    </citation>
    <scope>NUCLEOTIDE SEQUENCE</scope>
    <source>
        <strain evidence="4">CGMCC 1.15493</strain>
    </source>
</reference>
<name>A0A916Y412_9HYPH</name>
<dbReference type="InterPro" id="IPR036291">
    <property type="entry name" value="NAD(P)-bd_dom_sf"/>
</dbReference>
<feature type="transmembrane region" description="Helical" evidence="2">
    <location>
        <begin position="49"/>
        <end position="70"/>
    </location>
</feature>
<reference evidence="4" key="1">
    <citation type="journal article" date="2014" name="Int. J. Syst. Evol. Microbiol.">
        <title>Complete genome sequence of Corynebacterium casei LMG S-19264T (=DSM 44701T), isolated from a smear-ripened cheese.</title>
        <authorList>
            <consortium name="US DOE Joint Genome Institute (JGI-PGF)"/>
            <person name="Walter F."/>
            <person name="Albersmeier A."/>
            <person name="Kalinowski J."/>
            <person name="Ruckert C."/>
        </authorList>
    </citation>
    <scope>NUCLEOTIDE SEQUENCE</scope>
    <source>
        <strain evidence="4">CGMCC 1.15493</strain>
    </source>
</reference>
<keyword evidence="2" id="KW-1133">Transmembrane helix</keyword>
<keyword evidence="5" id="KW-1185">Reference proteome</keyword>
<gene>
    <name evidence="4" type="ORF">GCM10011335_36540</name>
</gene>
<dbReference type="InterPro" id="IPR003869">
    <property type="entry name" value="Polysac_CapD-like"/>
</dbReference>
<evidence type="ECO:0000313" key="5">
    <source>
        <dbReference type="Proteomes" id="UP000613160"/>
    </source>
</evidence>
<dbReference type="CDD" id="cd05237">
    <property type="entry name" value="UDP_invert_4-6DH_SDR_e"/>
    <property type="match status" value="1"/>
</dbReference>
<evidence type="ECO:0000256" key="1">
    <source>
        <dbReference type="ARBA" id="ARBA00007430"/>
    </source>
</evidence>
<dbReference type="RefSeq" id="WP_188853404.1">
    <property type="nucleotide sequence ID" value="NZ_BMJJ01000009.1"/>
</dbReference>
<feature type="transmembrane region" description="Helical" evidence="2">
    <location>
        <begin position="82"/>
        <end position="106"/>
    </location>
</feature>
<organism evidence="4 5">
    <name type="scientific">Aureimonas glaciei</name>
    <dbReference type="NCBI Taxonomy" id="1776957"/>
    <lineage>
        <taxon>Bacteria</taxon>
        <taxon>Pseudomonadati</taxon>
        <taxon>Pseudomonadota</taxon>
        <taxon>Alphaproteobacteria</taxon>
        <taxon>Hyphomicrobiales</taxon>
        <taxon>Aurantimonadaceae</taxon>
        <taxon>Aureimonas</taxon>
    </lineage>
</organism>